<feature type="region of interest" description="Disordered" evidence="1">
    <location>
        <begin position="151"/>
        <end position="174"/>
    </location>
</feature>
<dbReference type="AlphaFoldDB" id="A0A143PM76"/>
<reference evidence="2 3" key="1">
    <citation type="journal article" date="2016" name="Genome Announc.">
        <title>First Complete Genome Sequence of a Subdivision 6 Acidobacterium Strain.</title>
        <authorList>
            <person name="Huang S."/>
            <person name="Vieira S."/>
            <person name="Bunk B."/>
            <person name="Riedel T."/>
            <person name="Sproer C."/>
            <person name="Overmann J."/>
        </authorList>
    </citation>
    <scope>NUCLEOTIDE SEQUENCE [LARGE SCALE GENOMIC DNA]</scope>
    <source>
        <strain evidence="3">DSM 100886 HEG_-6_39</strain>
    </source>
</reference>
<dbReference type="EMBL" id="CP015136">
    <property type="protein sequence ID" value="AMY09601.1"/>
    <property type="molecule type" value="Genomic_DNA"/>
</dbReference>
<sequence length="208" mass="22835">MPRGYRQTACPAPQYPATGLNSAPLPTRTRVSGQFLQSAPAWARPAQRPWTFTGPELARQVSLPTAGGRLESSSRATAANVLPSNTRRTARALKLSRDLRRVRLRRAVGAWLTLDRGSFKSPSGQPLIACDSGLPSVVIWFRMRHARLASTSRPPTLRAPSPSPMIDLSGGRRSRRAPARDLLPLMPPERFHIRERLLPARAPSVGLD</sequence>
<accession>A0A143PM76</accession>
<evidence type="ECO:0000256" key="1">
    <source>
        <dbReference type="SAM" id="MobiDB-lite"/>
    </source>
</evidence>
<dbReference type="Proteomes" id="UP000076079">
    <property type="component" value="Chromosome"/>
</dbReference>
<proteinExistence type="predicted"/>
<organism evidence="2 3">
    <name type="scientific">Luteitalea pratensis</name>
    <dbReference type="NCBI Taxonomy" id="1855912"/>
    <lineage>
        <taxon>Bacteria</taxon>
        <taxon>Pseudomonadati</taxon>
        <taxon>Acidobacteriota</taxon>
        <taxon>Vicinamibacteria</taxon>
        <taxon>Vicinamibacterales</taxon>
        <taxon>Vicinamibacteraceae</taxon>
        <taxon>Luteitalea</taxon>
    </lineage>
</organism>
<keyword evidence="3" id="KW-1185">Reference proteome</keyword>
<evidence type="ECO:0000313" key="3">
    <source>
        <dbReference type="Proteomes" id="UP000076079"/>
    </source>
</evidence>
<protein>
    <submittedName>
        <fullName evidence="2">Uncharacterized protein</fullName>
    </submittedName>
</protein>
<dbReference type="KEGG" id="abac:LuPra_02820"/>
<gene>
    <name evidence="2" type="ORF">LuPra_02820</name>
</gene>
<reference evidence="3" key="2">
    <citation type="submission" date="2016-04" db="EMBL/GenBank/DDBJ databases">
        <title>First Complete Genome Sequence of a Subdivision 6 Acidobacterium.</title>
        <authorList>
            <person name="Huang S."/>
            <person name="Vieira S."/>
            <person name="Bunk B."/>
            <person name="Riedel T."/>
            <person name="Sproeer C."/>
            <person name="Overmann J."/>
        </authorList>
    </citation>
    <scope>NUCLEOTIDE SEQUENCE [LARGE SCALE GENOMIC DNA]</scope>
    <source>
        <strain evidence="3">DSM 100886 HEG_-6_39</strain>
    </source>
</reference>
<evidence type="ECO:0000313" key="2">
    <source>
        <dbReference type="EMBL" id="AMY09601.1"/>
    </source>
</evidence>
<name>A0A143PM76_LUTPR</name>
<feature type="region of interest" description="Disordered" evidence="1">
    <location>
        <begin position="1"/>
        <end position="23"/>
    </location>
</feature>